<dbReference type="AlphaFoldDB" id="E9GQW5"/>
<name>E9GQW5_DAPPU</name>
<dbReference type="Proteomes" id="UP000000305">
    <property type="component" value="Unassembled WGS sequence"/>
</dbReference>
<dbReference type="OrthoDB" id="6354548at2759"/>
<keyword evidence="3" id="KW-1185">Reference proteome</keyword>
<dbReference type="KEGG" id="dpx:DAPPUDRAFT_105462"/>
<protein>
    <submittedName>
        <fullName evidence="2">Uncharacterized protein</fullName>
    </submittedName>
</protein>
<accession>E9GQW5</accession>
<feature type="region of interest" description="Disordered" evidence="1">
    <location>
        <begin position="164"/>
        <end position="187"/>
    </location>
</feature>
<sequence length="199" mass="22030">MQHRIELSKQQVVVAVAAALPNRNSIQKPDSAQQQLKKARSLESFFKSTAIGENNQWKPAAAAEDDDNLLETFSPAHQVRQHSTICAVAKENVRMRQAIRDAVLTLTQWIHQTKEQSDNVTLLVNMMKESAQVQSKLREDVEAMAIQQTNSIDDQSDENAQIQMGGRATGLPGGGSTKSADDPRPAKRELEIEGECYCC</sequence>
<organism evidence="2 3">
    <name type="scientific">Daphnia pulex</name>
    <name type="common">Water flea</name>
    <dbReference type="NCBI Taxonomy" id="6669"/>
    <lineage>
        <taxon>Eukaryota</taxon>
        <taxon>Metazoa</taxon>
        <taxon>Ecdysozoa</taxon>
        <taxon>Arthropoda</taxon>
        <taxon>Crustacea</taxon>
        <taxon>Branchiopoda</taxon>
        <taxon>Diplostraca</taxon>
        <taxon>Cladocera</taxon>
        <taxon>Anomopoda</taxon>
        <taxon>Daphniidae</taxon>
        <taxon>Daphnia</taxon>
    </lineage>
</organism>
<dbReference type="InParanoid" id="E9GQW5"/>
<evidence type="ECO:0000313" key="3">
    <source>
        <dbReference type="Proteomes" id="UP000000305"/>
    </source>
</evidence>
<dbReference type="HOGENOM" id="CLU_1373478_0_0_1"/>
<proteinExistence type="predicted"/>
<feature type="compositionally biased region" description="Gly residues" evidence="1">
    <location>
        <begin position="167"/>
        <end position="176"/>
    </location>
</feature>
<reference evidence="2 3" key="1">
    <citation type="journal article" date="2011" name="Science">
        <title>The ecoresponsive genome of Daphnia pulex.</title>
        <authorList>
            <person name="Colbourne J.K."/>
            <person name="Pfrender M.E."/>
            <person name="Gilbert D."/>
            <person name="Thomas W.K."/>
            <person name="Tucker A."/>
            <person name="Oakley T.H."/>
            <person name="Tokishita S."/>
            <person name="Aerts A."/>
            <person name="Arnold G.J."/>
            <person name="Basu M.K."/>
            <person name="Bauer D.J."/>
            <person name="Caceres C.E."/>
            <person name="Carmel L."/>
            <person name="Casola C."/>
            <person name="Choi J.H."/>
            <person name="Detter J.C."/>
            <person name="Dong Q."/>
            <person name="Dusheyko S."/>
            <person name="Eads B.D."/>
            <person name="Frohlich T."/>
            <person name="Geiler-Samerotte K.A."/>
            <person name="Gerlach D."/>
            <person name="Hatcher P."/>
            <person name="Jogdeo S."/>
            <person name="Krijgsveld J."/>
            <person name="Kriventseva E.V."/>
            <person name="Kultz D."/>
            <person name="Laforsch C."/>
            <person name="Lindquist E."/>
            <person name="Lopez J."/>
            <person name="Manak J.R."/>
            <person name="Muller J."/>
            <person name="Pangilinan J."/>
            <person name="Patwardhan R.P."/>
            <person name="Pitluck S."/>
            <person name="Pritham E.J."/>
            <person name="Rechtsteiner A."/>
            <person name="Rho M."/>
            <person name="Rogozin I.B."/>
            <person name="Sakarya O."/>
            <person name="Salamov A."/>
            <person name="Schaack S."/>
            <person name="Shapiro H."/>
            <person name="Shiga Y."/>
            <person name="Skalitzky C."/>
            <person name="Smith Z."/>
            <person name="Souvorov A."/>
            <person name="Sung W."/>
            <person name="Tang Z."/>
            <person name="Tsuchiya D."/>
            <person name="Tu H."/>
            <person name="Vos H."/>
            <person name="Wang M."/>
            <person name="Wolf Y.I."/>
            <person name="Yamagata H."/>
            <person name="Yamada T."/>
            <person name="Ye Y."/>
            <person name="Shaw J.R."/>
            <person name="Andrews J."/>
            <person name="Crease T.J."/>
            <person name="Tang H."/>
            <person name="Lucas S.M."/>
            <person name="Robertson H.M."/>
            <person name="Bork P."/>
            <person name="Koonin E.V."/>
            <person name="Zdobnov E.M."/>
            <person name="Grigoriev I.V."/>
            <person name="Lynch M."/>
            <person name="Boore J.L."/>
        </authorList>
    </citation>
    <scope>NUCLEOTIDE SEQUENCE [LARGE SCALE GENOMIC DNA]</scope>
</reference>
<evidence type="ECO:0000256" key="1">
    <source>
        <dbReference type="SAM" id="MobiDB-lite"/>
    </source>
</evidence>
<dbReference type="EMBL" id="GL732558">
    <property type="protein sequence ID" value="EFX78258.1"/>
    <property type="molecule type" value="Genomic_DNA"/>
</dbReference>
<evidence type="ECO:0000313" key="2">
    <source>
        <dbReference type="EMBL" id="EFX78258.1"/>
    </source>
</evidence>
<gene>
    <name evidence="2" type="ORF">DAPPUDRAFT_105462</name>
</gene>